<dbReference type="EMBL" id="JABBWK010000007">
    <property type="protein sequence ID" value="KAG1905525.1"/>
    <property type="molecule type" value="Genomic_DNA"/>
</dbReference>
<gene>
    <name evidence="1" type="ORF">F5891DRAFT_944069</name>
</gene>
<evidence type="ECO:0000313" key="2">
    <source>
        <dbReference type="Proteomes" id="UP001195769"/>
    </source>
</evidence>
<dbReference type="RefSeq" id="XP_041231100.1">
    <property type="nucleotide sequence ID" value="XM_041374523.1"/>
</dbReference>
<reference evidence="1" key="1">
    <citation type="journal article" date="2020" name="New Phytol.">
        <title>Comparative genomics reveals dynamic genome evolution in host specialist ectomycorrhizal fungi.</title>
        <authorList>
            <person name="Lofgren L.A."/>
            <person name="Nguyen N.H."/>
            <person name="Vilgalys R."/>
            <person name="Ruytinx J."/>
            <person name="Liao H.L."/>
            <person name="Branco S."/>
            <person name="Kuo A."/>
            <person name="LaButti K."/>
            <person name="Lipzen A."/>
            <person name="Andreopoulos W."/>
            <person name="Pangilinan J."/>
            <person name="Riley R."/>
            <person name="Hundley H."/>
            <person name="Na H."/>
            <person name="Barry K."/>
            <person name="Grigoriev I.V."/>
            <person name="Stajich J.E."/>
            <person name="Kennedy P.G."/>
        </authorList>
    </citation>
    <scope>NUCLEOTIDE SEQUENCE</scope>
    <source>
        <strain evidence="1">FC203</strain>
    </source>
</reference>
<organism evidence="1 2">
    <name type="scientific">Suillus fuscotomentosus</name>
    <dbReference type="NCBI Taxonomy" id="1912939"/>
    <lineage>
        <taxon>Eukaryota</taxon>
        <taxon>Fungi</taxon>
        <taxon>Dikarya</taxon>
        <taxon>Basidiomycota</taxon>
        <taxon>Agaricomycotina</taxon>
        <taxon>Agaricomycetes</taxon>
        <taxon>Agaricomycetidae</taxon>
        <taxon>Boletales</taxon>
        <taxon>Suillineae</taxon>
        <taxon>Suillaceae</taxon>
        <taxon>Suillus</taxon>
    </lineage>
</organism>
<comment type="caution">
    <text evidence="1">The sequence shown here is derived from an EMBL/GenBank/DDBJ whole genome shotgun (WGS) entry which is preliminary data.</text>
</comment>
<proteinExistence type="predicted"/>
<dbReference type="AlphaFoldDB" id="A0AAD4EG48"/>
<keyword evidence="2" id="KW-1185">Reference proteome</keyword>
<sequence>KCNPIYYFYKHVEVNSDGQAGDVGDKHYKSYLGNRKVLTITHVMESSLNGLIGHLKTHFPPMYRLYLLLKSHGTPPTDDKLKIAWGEKVLNAIQLEQASVNIVDAFNKQVTKAFGDWNQAKFEELLAQWLVACDQPFEEVE</sequence>
<name>A0AAD4EG48_9AGAM</name>
<feature type="non-terminal residue" evidence="1">
    <location>
        <position position="141"/>
    </location>
</feature>
<evidence type="ECO:0000313" key="1">
    <source>
        <dbReference type="EMBL" id="KAG1905525.1"/>
    </source>
</evidence>
<dbReference type="Proteomes" id="UP001195769">
    <property type="component" value="Unassembled WGS sequence"/>
</dbReference>
<protein>
    <submittedName>
        <fullName evidence="1">Uncharacterized protein</fullName>
    </submittedName>
</protein>
<dbReference type="GeneID" id="64668821"/>
<accession>A0AAD4EG48</accession>